<feature type="compositionally biased region" description="Polar residues" evidence="1">
    <location>
        <begin position="192"/>
        <end position="212"/>
    </location>
</feature>
<dbReference type="PANTHER" id="PTHR28678">
    <property type="entry name" value="CODANIN-1"/>
    <property type="match status" value="1"/>
</dbReference>
<protein>
    <submittedName>
        <fullName evidence="2">Uncharacterized protein</fullName>
    </submittedName>
</protein>
<evidence type="ECO:0000313" key="3">
    <source>
        <dbReference type="Proteomes" id="UP000275652"/>
    </source>
</evidence>
<gene>
    <name evidence="2" type="ORF">DYB28_002185</name>
</gene>
<proteinExistence type="predicted"/>
<comment type="caution">
    <text evidence="2">The sequence shown here is derived from an EMBL/GenBank/DDBJ whole genome shotgun (WGS) entry which is preliminary data.</text>
</comment>
<dbReference type="EMBL" id="QUTI01025189">
    <property type="protein sequence ID" value="RLO06371.1"/>
    <property type="molecule type" value="Genomic_DNA"/>
</dbReference>
<feature type="compositionally biased region" description="Basic residues" evidence="1">
    <location>
        <begin position="133"/>
        <end position="146"/>
    </location>
</feature>
<name>A0A9X8HA21_APHAT</name>
<evidence type="ECO:0000313" key="2">
    <source>
        <dbReference type="EMBL" id="RLO06371.1"/>
    </source>
</evidence>
<dbReference type="InterPro" id="IPR040031">
    <property type="entry name" value="Codanin-1"/>
</dbReference>
<accession>A0A9X8HA21</accession>
<organism evidence="2 3">
    <name type="scientific">Aphanomyces astaci</name>
    <name type="common">Crayfish plague agent</name>
    <dbReference type="NCBI Taxonomy" id="112090"/>
    <lineage>
        <taxon>Eukaryota</taxon>
        <taxon>Sar</taxon>
        <taxon>Stramenopiles</taxon>
        <taxon>Oomycota</taxon>
        <taxon>Saprolegniomycetes</taxon>
        <taxon>Saprolegniales</taxon>
        <taxon>Verrucalvaceae</taxon>
        <taxon>Aphanomyces</taxon>
    </lineage>
</organism>
<evidence type="ECO:0000256" key="1">
    <source>
        <dbReference type="SAM" id="MobiDB-lite"/>
    </source>
</evidence>
<feature type="region of interest" description="Disordered" evidence="1">
    <location>
        <begin position="129"/>
        <end position="156"/>
    </location>
</feature>
<dbReference type="PANTHER" id="PTHR28678:SF1">
    <property type="entry name" value="CODANIN-1"/>
    <property type="match status" value="1"/>
</dbReference>
<dbReference type="GO" id="GO:0006325">
    <property type="term" value="P:chromatin organization"/>
    <property type="evidence" value="ECO:0007669"/>
    <property type="project" value="TreeGrafter"/>
</dbReference>
<dbReference type="Proteomes" id="UP000275652">
    <property type="component" value="Unassembled WGS sequence"/>
</dbReference>
<sequence>MNDLSFLELKPEHHIRQSTLTPDQLIYAYLNYLRVHFKSEFKDVMPQQATDVPPIMVANSTHQVHTPSTTHREVKGPKKRVALSSQPTAPAPSWTNQDFPPLGTSAIEIHQVYELNVLVLLGGAPNKPTKAIHTPKKPLKDKRRIRSTLLSTTPQVDDGGGGKLFTSAANIDVPLKKDVMAKFETRLMAPPSSLQEGSTPHLSCPQPSVESTNNHDPPPPDFDNAPDVEHEVVVLDEIDHTPSPAALLYSFLLQSKLAPCTTIELQWLFSLLVQKPSDNDPTSKQFAMSVLNTIPSWLEAYGVDILKLVIDAFQKARVATPLLDRFVLYLDQYEGDRATESQVAGAPLPIESEAIPSLHGNFALPFREDTDSRLHFRTPHESVVFTNREKARDGFLALLRSWQNAQSAIAVRRQEDVRPPSAVLDDLLVENHWWFAQLFVMELLQVAANPVGEHDHDLVRQIIHDDKQLKNADRLRKLHQRFTHVPSTQPQLTLEKPRDPSHAAAPCAAAASFPDNQRFFYDFLVMTNHFQFSSLVAVVLQSHLCQTLATFQSTSSSSLSTTAMRKQFNVKVLQAKLLGKFLGWLHYAPCWSSTPRSFSKHNAAMEAATREAIGMRNHVQVPLDIASYITTAVAQHTLMAHVPWVCEYMAMVAKDPVACATAYFRADVPTFRRFLQTIHQDDKQATSRKVKLRPLVVQEPSLLAPSLDTPPPSTPPSTSSPFSPKNRVESALTLAFYKQYPSVKPTIEFVVDTMMTNVCHFANTTLLQPAAAAFVDRLHATMDPTLVKDDQTNWISAQVRLHLPAAKAQVSKQLSKMYFMEKHLVFTRRHTVARMRKMKKESPPPTPISTASTALDRMYALSKLVLEDDPIVHLRAFADLVTWTQVTPVVLCCLSDTLPHIPLDHPSVVADVVRCIHHVLVAPPHTHETFAAASVTSIVSASLNRDKTDLTVQLIRDLCDVWPPLGGSIQAVLMHARHTHGDLVRRVYSHNALLFAAAMAAITLPSTPHPSTSPAVIY</sequence>
<feature type="region of interest" description="Disordered" evidence="1">
    <location>
        <begin position="190"/>
        <end position="226"/>
    </location>
</feature>
<dbReference type="AlphaFoldDB" id="A0A9X8HA21"/>
<dbReference type="GO" id="GO:0005634">
    <property type="term" value="C:nucleus"/>
    <property type="evidence" value="ECO:0007669"/>
    <property type="project" value="TreeGrafter"/>
</dbReference>
<feature type="region of interest" description="Disordered" evidence="1">
    <location>
        <begin position="703"/>
        <end position="725"/>
    </location>
</feature>
<reference evidence="2 3" key="1">
    <citation type="journal article" date="2018" name="J. Invertebr. Pathol.">
        <title>New genotyping method for the causative agent of crayfish plague (Aphanomyces astaci) based on whole genome data.</title>
        <authorList>
            <person name="Minardi D."/>
            <person name="Studholme D.J."/>
            <person name="van der Giezen M."/>
            <person name="Pretto T."/>
            <person name="Oidtmann B."/>
        </authorList>
    </citation>
    <scope>NUCLEOTIDE SEQUENCE [LARGE SCALE GENOMIC DNA]</scope>
    <source>
        <strain evidence="2 3">KB13</strain>
    </source>
</reference>